<evidence type="ECO:0000256" key="1">
    <source>
        <dbReference type="SAM" id="SignalP"/>
    </source>
</evidence>
<feature type="signal peptide" evidence="1">
    <location>
        <begin position="1"/>
        <end position="22"/>
    </location>
</feature>
<feature type="chain" id="PRO_5041648266" description="Secreted protein" evidence="1">
    <location>
        <begin position="23"/>
        <end position="113"/>
    </location>
</feature>
<evidence type="ECO:0000313" key="2">
    <source>
        <dbReference type="EMBL" id="CAJ1972418.1"/>
    </source>
</evidence>
<organism evidence="2 3">
    <name type="scientific">Sphenostylis stenocarpa</name>
    <dbReference type="NCBI Taxonomy" id="92480"/>
    <lineage>
        <taxon>Eukaryota</taxon>
        <taxon>Viridiplantae</taxon>
        <taxon>Streptophyta</taxon>
        <taxon>Embryophyta</taxon>
        <taxon>Tracheophyta</taxon>
        <taxon>Spermatophyta</taxon>
        <taxon>Magnoliopsida</taxon>
        <taxon>eudicotyledons</taxon>
        <taxon>Gunneridae</taxon>
        <taxon>Pentapetalae</taxon>
        <taxon>rosids</taxon>
        <taxon>fabids</taxon>
        <taxon>Fabales</taxon>
        <taxon>Fabaceae</taxon>
        <taxon>Papilionoideae</taxon>
        <taxon>50 kb inversion clade</taxon>
        <taxon>NPAAA clade</taxon>
        <taxon>indigoferoid/millettioid clade</taxon>
        <taxon>Phaseoleae</taxon>
        <taxon>Sphenostylis</taxon>
    </lineage>
</organism>
<keyword evidence="3" id="KW-1185">Reference proteome</keyword>
<protein>
    <recommendedName>
        <fullName evidence="4">Secreted protein</fullName>
    </recommendedName>
</protein>
<proteinExistence type="predicted"/>
<dbReference type="Proteomes" id="UP001189624">
    <property type="component" value="Chromosome 8"/>
</dbReference>
<reference evidence="2" key="1">
    <citation type="submission" date="2023-10" db="EMBL/GenBank/DDBJ databases">
        <authorList>
            <person name="Domelevo Entfellner J.-B."/>
        </authorList>
    </citation>
    <scope>NUCLEOTIDE SEQUENCE</scope>
</reference>
<dbReference type="EMBL" id="OY731405">
    <property type="protein sequence ID" value="CAJ1972418.1"/>
    <property type="molecule type" value="Genomic_DNA"/>
</dbReference>
<dbReference type="AlphaFoldDB" id="A0AA86STI7"/>
<name>A0AA86STI7_9FABA</name>
<evidence type="ECO:0008006" key="4">
    <source>
        <dbReference type="Google" id="ProtNLM"/>
    </source>
</evidence>
<gene>
    <name evidence="2" type="ORF">AYBTSS11_LOCUS24467</name>
</gene>
<accession>A0AA86STI7</accession>
<sequence>MKENKGLFGLVWFGSVLVCVEGRNVKEERFAEYDALWREGGGKVRERRGVGDYGDRVAQSFLPYQRKSVALLAWMSHVLSLSSFIEMPQNSHCIRCHCHTSSLLRFVSSLKGV</sequence>
<dbReference type="Gramene" id="rna-AYBTSS11_LOCUS24467">
    <property type="protein sequence ID" value="CAJ1972418.1"/>
    <property type="gene ID" value="gene-AYBTSS11_LOCUS24467"/>
</dbReference>
<keyword evidence="1" id="KW-0732">Signal</keyword>
<evidence type="ECO:0000313" key="3">
    <source>
        <dbReference type="Proteomes" id="UP001189624"/>
    </source>
</evidence>